<dbReference type="EMBL" id="JAPDRP010000009">
    <property type="protein sequence ID" value="KAJ9644714.1"/>
    <property type="molecule type" value="Genomic_DNA"/>
</dbReference>
<organism evidence="1 2">
    <name type="scientific">Coniosporium tulheliwenetii</name>
    <dbReference type="NCBI Taxonomy" id="3383036"/>
    <lineage>
        <taxon>Eukaryota</taxon>
        <taxon>Fungi</taxon>
        <taxon>Dikarya</taxon>
        <taxon>Ascomycota</taxon>
        <taxon>Pezizomycotina</taxon>
        <taxon>Dothideomycetes</taxon>
        <taxon>Dothideomycetes incertae sedis</taxon>
        <taxon>Coniosporium</taxon>
    </lineage>
</organism>
<evidence type="ECO:0000313" key="1">
    <source>
        <dbReference type="EMBL" id="KAJ9644714.1"/>
    </source>
</evidence>
<evidence type="ECO:0000313" key="2">
    <source>
        <dbReference type="Proteomes" id="UP001172680"/>
    </source>
</evidence>
<proteinExistence type="predicted"/>
<accession>A0ACC2ZAU8</accession>
<gene>
    <name evidence="1" type="ORF">H2199_003677</name>
</gene>
<dbReference type="Proteomes" id="UP001172680">
    <property type="component" value="Unassembled WGS sequence"/>
</dbReference>
<name>A0ACC2ZAU8_9PEZI</name>
<protein>
    <submittedName>
        <fullName evidence="1">Uncharacterized protein</fullName>
    </submittedName>
</protein>
<keyword evidence="2" id="KW-1185">Reference proteome</keyword>
<reference evidence="1" key="1">
    <citation type="submission" date="2022-10" db="EMBL/GenBank/DDBJ databases">
        <title>Culturing micro-colonial fungi from biological soil crusts in the Mojave desert and describing Neophaeococcomyces mojavensis, and introducing the new genera and species Taxawa tesnikishii.</title>
        <authorList>
            <person name="Kurbessoian T."/>
            <person name="Stajich J.E."/>
        </authorList>
    </citation>
    <scope>NUCLEOTIDE SEQUENCE</scope>
    <source>
        <strain evidence="1">JES_115</strain>
    </source>
</reference>
<comment type="caution">
    <text evidence="1">The sequence shown here is derived from an EMBL/GenBank/DDBJ whole genome shotgun (WGS) entry which is preliminary data.</text>
</comment>
<sequence>MLVLFRSLPISFVALLVLDAPGIQAAPQAAAVGTCNSGLARAAAQALVAPAWSSRAYEFCSTYISVPRATKTVATTRPATTDTTVYVTSNVATVTVPTTVVEGTVTTTVSTITPLTTTTVTTTVTEAVAQAPTKRDIQIEERQARASLLPIVSNFAALVVSSACSCIKTRIPIKTTSVTATSPTRVAATSTASITATETLTVTIQDVTSETATASTLTVTVPETATVVAPPSCTKTPILNGDFESGQLEPWTFPILRGGPVCSVKTTNSGAAASNPPPSGGSWLNCRWTHSSEVFITQNLDLCLGEQYRVEFTSAWDTDASDAYGVISLLVGGRRMVWTTQEPRTDPPGFYKKRTTVAFTAPSDKAELMFIFNSANLVTGFNLDDVRVLKVPAP</sequence>